<dbReference type="InterPro" id="IPR029063">
    <property type="entry name" value="SAM-dependent_MTases_sf"/>
</dbReference>
<dbReference type="SUPFAM" id="SSF53335">
    <property type="entry name" value="S-adenosyl-L-methionine-dependent methyltransferases"/>
    <property type="match status" value="1"/>
</dbReference>
<keyword evidence="2" id="KW-1133">Transmembrane helix</keyword>
<reference evidence="3" key="1">
    <citation type="submission" date="2021-01" db="EMBL/GenBank/DDBJ databases">
        <authorList>
            <person name="Corre E."/>
            <person name="Pelletier E."/>
            <person name="Niang G."/>
            <person name="Scheremetjew M."/>
            <person name="Finn R."/>
            <person name="Kale V."/>
            <person name="Holt S."/>
            <person name="Cochrane G."/>
            <person name="Meng A."/>
            <person name="Brown T."/>
            <person name="Cohen L."/>
        </authorList>
    </citation>
    <scope>NUCLEOTIDE SEQUENCE</scope>
    <source>
        <strain evidence="3">CCMP3105</strain>
    </source>
</reference>
<dbReference type="EMBL" id="HBNR01040633">
    <property type="protein sequence ID" value="CAE4599175.1"/>
    <property type="molecule type" value="Transcribed_RNA"/>
</dbReference>
<protein>
    <recommendedName>
        <fullName evidence="4">Methyltransferase FkbM domain-containing protein</fullName>
    </recommendedName>
</protein>
<evidence type="ECO:0000313" key="3">
    <source>
        <dbReference type="EMBL" id="CAE4599175.1"/>
    </source>
</evidence>
<dbReference type="Gene3D" id="3.40.50.150">
    <property type="entry name" value="Vaccinia Virus protein VP39"/>
    <property type="match status" value="1"/>
</dbReference>
<evidence type="ECO:0008006" key="4">
    <source>
        <dbReference type="Google" id="ProtNLM"/>
    </source>
</evidence>
<proteinExistence type="predicted"/>
<sequence>MSTHAIFAKDTPRNTHCVVAGMAQASKYGKVNSEDIEEASPTEHAAPTGRETHKHTHTQARSIPLWLKVCGSVLLCAAAVTWAVTVEKRFLAVRRDACKMAQALLSTSEAPDVPKSAEYAKCRHVFVDGGSNRGDTAMAFSGDQPNHEIGEAREAYLKRINKTVHDVCYFGFEGNRKWTSKLREVQAKYADRFAHIEFFTETVLLSRPANVSFWVENRTFAEGSKVDWDPRLRYWAGRKTVVRGVDLAAFIAQFSLDSLYLKLDIEGSEYVVLRRLLATGQLCKPRKPIHLSIEFHLPDAPAELIEHPLLDVLKCCGVVTNVFA</sequence>
<keyword evidence="2" id="KW-0812">Transmembrane</keyword>
<keyword evidence="2" id="KW-0472">Membrane</keyword>
<feature type="transmembrane region" description="Helical" evidence="2">
    <location>
        <begin position="65"/>
        <end position="85"/>
    </location>
</feature>
<organism evidence="3">
    <name type="scientific">Alexandrium monilatum</name>
    <dbReference type="NCBI Taxonomy" id="311494"/>
    <lineage>
        <taxon>Eukaryota</taxon>
        <taxon>Sar</taxon>
        <taxon>Alveolata</taxon>
        <taxon>Dinophyceae</taxon>
        <taxon>Gonyaulacales</taxon>
        <taxon>Pyrocystaceae</taxon>
        <taxon>Alexandrium</taxon>
    </lineage>
</organism>
<feature type="region of interest" description="Disordered" evidence="1">
    <location>
        <begin position="33"/>
        <end position="57"/>
    </location>
</feature>
<evidence type="ECO:0000256" key="1">
    <source>
        <dbReference type="SAM" id="MobiDB-lite"/>
    </source>
</evidence>
<name>A0A7S4R001_9DINO</name>
<dbReference type="AlphaFoldDB" id="A0A7S4R001"/>
<accession>A0A7S4R001</accession>
<evidence type="ECO:0000256" key="2">
    <source>
        <dbReference type="SAM" id="Phobius"/>
    </source>
</evidence>
<gene>
    <name evidence="3" type="ORF">AMON00008_LOCUS28155</name>
</gene>